<organism evidence="1 2">
    <name type="scientific">Trebonia kvetii</name>
    <dbReference type="NCBI Taxonomy" id="2480626"/>
    <lineage>
        <taxon>Bacteria</taxon>
        <taxon>Bacillati</taxon>
        <taxon>Actinomycetota</taxon>
        <taxon>Actinomycetes</taxon>
        <taxon>Streptosporangiales</taxon>
        <taxon>Treboniaceae</taxon>
        <taxon>Trebonia</taxon>
    </lineage>
</organism>
<dbReference type="EMBL" id="RPFW01000002">
    <property type="protein sequence ID" value="TVZ05439.1"/>
    <property type="molecule type" value="Genomic_DNA"/>
</dbReference>
<dbReference type="RefSeq" id="WP_145853141.1">
    <property type="nucleotide sequence ID" value="NZ_RPFW01000002.1"/>
</dbReference>
<sequence length="592" mass="63160">MPSPASVRAQAQAQARASLIASITTWTRLEPQPRDASMDRSLQAQVRDPLWMLARQWQVGEFAGDDAGSPVQATMGVQAQPLTGYRPGPPGTATVPFDPAIPLEAHVERGPTRFALRGSVQSGLCFEHLVATGAAIADPPSVITAFRTAFPIAAADPAPALAGAAGLRARALAAGRVTDGEALYASAVTAAAGGVPDPPLPPEAGDPAVAAVLDAFVSFRGGAFSQPDGDWAWQGDDLSYAFAVESAATDDGESVLLEADAFGGGHLDWYAFTRGPGEVTSQPQAPAYISCNFLPLHVTFRGMPDGRWWSFEDSVTDFGQLDAEHVDLAKLLVMEFALVYGSDWFFVPVPATAGSLQRVTTLVITDTFGMRTLIRPVEQLPVTGDQPWSMFKISAADGTLSDFILLPPPAGLITDADPVEDVLFLRDNMAAMAWGVERKLRGALDLAVDAYEQYLVRLNLNGPPPDQPASPGRPPIAYTLEQPVPDNWIPFIPVQTPNGALMLRRGTMEIPTAAGLVKLQPHTSILEPGTPYFLTDRVITPAGVTVQQYLRRTRCPDGSTLVWTARLSGPGRGSGWSGLRFDFLRAQEAEKS</sequence>
<name>A0A6P2C221_9ACTN</name>
<proteinExistence type="predicted"/>
<accession>A0A6P2C221</accession>
<dbReference type="Proteomes" id="UP000460272">
    <property type="component" value="Unassembled WGS sequence"/>
</dbReference>
<reference evidence="1 2" key="1">
    <citation type="submission" date="2018-11" db="EMBL/GenBank/DDBJ databases">
        <title>Trebonia kvetii gen.nov., sp.nov., a novel acidophilic actinobacterium, and proposal of the new actinobacterial family Treboniaceae fam. nov.</title>
        <authorList>
            <person name="Rapoport D."/>
            <person name="Sagova-Mareckova M."/>
            <person name="Sedlacek I."/>
            <person name="Provaznik J."/>
            <person name="Kralova S."/>
            <person name="Pavlinic D."/>
            <person name="Benes V."/>
            <person name="Kopecky J."/>
        </authorList>
    </citation>
    <scope>NUCLEOTIDE SEQUENCE [LARGE SCALE GENOMIC DNA]</scope>
    <source>
        <strain evidence="1 2">15Tr583</strain>
    </source>
</reference>
<evidence type="ECO:0000313" key="2">
    <source>
        <dbReference type="Proteomes" id="UP000460272"/>
    </source>
</evidence>
<protein>
    <submittedName>
        <fullName evidence="1">Uncharacterized protein</fullName>
    </submittedName>
</protein>
<evidence type="ECO:0000313" key="1">
    <source>
        <dbReference type="EMBL" id="TVZ05439.1"/>
    </source>
</evidence>
<comment type="caution">
    <text evidence="1">The sequence shown here is derived from an EMBL/GenBank/DDBJ whole genome shotgun (WGS) entry which is preliminary data.</text>
</comment>
<dbReference type="OrthoDB" id="9763471at2"/>
<dbReference type="AlphaFoldDB" id="A0A6P2C221"/>
<keyword evidence="2" id="KW-1185">Reference proteome</keyword>
<gene>
    <name evidence="1" type="ORF">EAS64_12890</name>
</gene>